<accession>A0ABT8LEW8</accession>
<protein>
    <submittedName>
        <fullName evidence="2">Efflux RND transporter permease subunit</fullName>
    </submittedName>
</protein>
<dbReference type="Gene3D" id="3.30.70.1430">
    <property type="entry name" value="Multidrug efflux transporter AcrB pore domain"/>
    <property type="match status" value="2"/>
</dbReference>
<feature type="transmembrane region" description="Helical" evidence="1">
    <location>
        <begin position="356"/>
        <end position="372"/>
    </location>
</feature>
<keyword evidence="1" id="KW-0472">Membrane</keyword>
<dbReference type="InterPro" id="IPR027463">
    <property type="entry name" value="AcrB_DN_DC_subdom"/>
</dbReference>
<evidence type="ECO:0000313" key="2">
    <source>
        <dbReference type="EMBL" id="MDN5216327.1"/>
    </source>
</evidence>
<dbReference type="RefSeq" id="WP_346761665.1">
    <property type="nucleotide sequence ID" value="NZ_JAUJEB010000008.1"/>
</dbReference>
<feature type="transmembrane region" description="Helical" evidence="1">
    <location>
        <begin position="540"/>
        <end position="559"/>
    </location>
</feature>
<organism evidence="2 3">
    <name type="scientific">Agaribacillus aureus</name>
    <dbReference type="NCBI Taxonomy" id="3051825"/>
    <lineage>
        <taxon>Bacteria</taxon>
        <taxon>Pseudomonadati</taxon>
        <taxon>Bacteroidota</taxon>
        <taxon>Cytophagia</taxon>
        <taxon>Cytophagales</taxon>
        <taxon>Splendidivirgaceae</taxon>
        <taxon>Agaribacillus</taxon>
    </lineage>
</organism>
<feature type="transmembrane region" description="Helical" evidence="1">
    <location>
        <begin position="410"/>
        <end position="430"/>
    </location>
</feature>
<dbReference type="SUPFAM" id="SSF82693">
    <property type="entry name" value="Multidrug efflux transporter AcrB pore domain, PN1, PN2, PC1 and PC2 subdomains"/>
    <property type="match status" value="2"/>
</dbReference>
<feature type="transmembrane region" description="Helical" evidence="1">
    <location>
        <begin position="450"/>
        <end position="471"/>
    </location>
</feature>
<dbReference type="Gene3D" id="3.30.70.1440">
    <property type="entry name" value="Multidrug efflux transporter AcrB pore domain"/>
    <property type="match status" value="1"/>
</dbReference>
<keyword evidence="3" id="KW-1185">Reference proteome</keyword>
<feature type="transmembrane region" description="Helical" evidence="1">
    <location>
        <begin position="1000"/>
        <end position="1026"/>
    </location>
</feature>
<dbReference type="Proteomes" id="UP001172083">
    <property type="component" value="Unassembled WGS sequence"/>
</dbReference>
<feature type="transmembrane region" description="Helical" evidence="1">
    <location>
        <begin position="379"/>
        <end position="398"/>
    </location>
</feature>
<dbReference type="SUPFAM" id="SSF82866">
    <property type="entry name" value="Multidrug efflux transporter AcrB transmembrane domain"/>
    <property type="match status" value="2"/>
</dbReference>
<keyword evidence="1" id="KW-0812">Transmembrane</keyword>
<dbReference type="PANTHER" id="PTHR32063:SF0">
    <property type="entry name" value="SWARMING MOTILITY PROTEIN SWRC"/>
    <property type="match status" value="1"/>
</dbReference>
<dbReference type="Gene3D" id="1.20.1640.10">
    <property type="entry name" value="Multidrug efflux transporter AcrB transmembrane domain"/>
    <property type="match status" value="2"/>
</dbReference>
<dbReference type="SUPFAM" id="SSF82714">
    <property type="entry name" value="Multidrug efflux transporter AcrB TolC docking domain, DN and DC subdomains"/>
    <property type="match status" value="1"/>
</dbReference>
<reference evidence="2" key="1">
    <citation type="submission" date="2023-06" db="EMBL/GenBank/DDBJ databases">
        <title>Genomic of Agaribacillus aureum.</title>
        <authorList>
            <person name="Wang G."/>
        </authorList>
    </citation>
    <scope>NUCLEOTIDE SEQUENCE</scope>
    <source>
        <strain evidence="2">BMA12</strain>
    </source>
</reference>
<feature type="transmembrane region" description="Helical" evidence="1">
    <location>
        <begin position="923"/>
        <end position="948"/>
    </location>
</feature>
<name>A0ABT8LEW8_9BACT</name>
<dbReference type="InterPro" id="IPR001036">
    <property type="entry name" value="Acrflvin-R"/>
</dbReference>
<dbReference type="Pfam" id="PF00873">
    <property type="entry name" value="ACR_tran"/>
    <property type="match status" value="1"/>
</dbReference>
<dbReference type="PANTHER" id="PTHR32063">
    <property type="match status" value="1"/>
</dbReference>
<feature type="transmembrane region" description="Helical" evidence="1">
    <location>
        <begin position="7"/>
        <end position="30"/>
    </location>
</feature>
<proteinExistence type="predicted"/>
<evidence type="ECO:0000256" key="1">
    <source>
        <dbReference type="SAM" id="Phobius"/>
    </source>
</evidence>
<keyword evidence="1" id="KW-1133">Transmembrane helix</keyword>
<feature type="transmembrane region" description="Helical" evidence="1">
    <location>
        <begin position="897"/>
        <end position="917"/>
    </location>
</feature>
<comment type="caution">
    <text evidence="2">The sequence shown here is derived from an EMBL/GenBank/DDBJ whole genome shotgun (WGS) entry which is preliminary data.</text>
</comment>
<sequence length="1043" mass="115297">MKNIVNFAVKFPTTILMMVLGVLLLGFISFDKLGIELFPDLNNPKLFIELKVGERPPEEVEKQFIEGIESLAIRQRGAVEVSSICKPGYGRITVQYGWEKDMDEAFLDLQKALSSYTQNTEIDELNISQYDPNATPIMILGLYHPGIDDFNELRKTAENYIRNELIRLEGVADVKIAGQQEKEIVIETDPYLLASYGLTVEQIVTKIQSYNRSVSGGAIEDLGKKYIIKGISIIRGLEDMENIVVGYTPRSAQGDAPQGTSSATNADSSEKIPILLKEIATVQMKDHEPSNIVRINQKRSLGLSIYKETKFNTVTAVNELNKALQDLKKSLVGYEFVVVQNQGSFIQEAIDEVKESGLLGALFATVILFVFLRRIGTTVIISIAIPVSIVATFNLMYFNNLSLNVMTLGGLALGAGMLVDNAIVVMESIFRNRENGLTLKESAIKGTTEVGGAIIASTLTTIIVFLPIVYVQGASGELFKDQAWTVAFSLVSSLVVAILVIPMLFTRIFKERQTAVRQKTFAFNAYGRILDNILSHKWKFILLAATLVAGAYFLLPVIGSEYMPRTDTRSLSIDISLPEGTRLERTRNTVSQIEHQLFTIFPDHLEKVYSHIGNNDNSAFENSNIEDEHKANLKLIFKKDSPVKINMVTQVMGDYLQNIPGLSVNFANDESALESVVGTDEAPLIVEVRGKLMEEIKPIIDTITSRMQDNVYLHNVKSSLDEQVPQIEIKVDKYLAGFHNISTESITNQVKDQLSGKDAGKLEKAGETQNISIKIPEIPLTQLDNITLKNGDKDLRIDEVAKIETVLSPNTINRRNQNRVATVSAQINDALPYDQIVSKLENDLETIPLPADYKISVIGEELKRRESVKNLRFALLLSIILVYMVLASQFESLVHPFTILLTIPLAAVGAVATFFVIGQPLNIMAYIGIIMLTGIAVNDSIILVDAINQFKRQGSPVKDAIIAAGQQRIRPIIMTSLTTILALLPLTFGFGESASLRSPMALAVIGGLVSSTLLTLAVIPCVYMVIDNWWLTLTKRTSTQTSQ</sequence>
<feature type="transmembrane region" description="Helical" evidence="1">
    <location>
        <begin position="483"/>
        <end position="505"/>
    </location>
</feature>
<dbReference type="PRINTS" id="PR00702">
    <property type="entry name" value="ACRIFLAVINRP"/>
</dbReference>
<gene>
    <name evidence="2" type="ORF">QQ020_29940</name>
</gene>
<feature type="transmembrane region" description="Helical" evidence="1">
    <location>
        <begin position="871"/>
        <end position="890"/>
    </location>
</feature>
<dbReference type="Gene3D" id="3.30.2090.10">
    <property type="entry name" value="Multidrug efflux transporter AcrB TolC docking domain, DN and DC subdomains"/>
    <property type="match status" value="2"/>
</dbReference>
<feature type="transmembrane region" description="Helical" evidence="1">
    <location>
        <begin position="969"/>
        <end position="988"/>
    </location>
</feature>
<evidence type="ECO:0000313" key="3">
    <source>
        <dbReference type="Proteomes" id="UP001172083"/>
    </source>
</evidence>
<dbReference type="EMBL" id="JAUJEB010000008">
    <property type="protein sequence ID" value="MDN5216327.1"/>
    <property type="molecule type" value="Genomic_DNA"/>
</dbReference>
<dbReference type="Gene3D" id="3.30.70.1320">
    <property type="entry name" value="Multidrug efflux transporter AcrB pore domain like"/>
    <property type="match status" value="1"/>
</dbReference>